<dbReference type="InterPro" id="IPR020966">
    <property type="entry name" value="ALMT"/>
</dbReference>
<gene>
    <name evidence="10" type="ORF">V6N11_011424</name>
</gene>
<feature type="transmembrane region" description="Helical" evidence="9">
    <location>
        <begin position="130"/>
        <end position="153"/>
    </location>
</feature>
<keyword evidence="4 9" id="KW-0812">Transmembrane</keyword>
<protein>
    <recommendedName>
        <fullName evidence="12">Aluminum-activated malate transporter</fullName>
    </recommendedName>
</protein>
<reference evidence="10 11" key="1">
    <citation type="journal article" date="2024" name="G3 (Bethesda)">
        <title>Genome assembly of Hibiscus sabdariffa L. provides insights into metabolisms of medicinal natural products.</title>
        <authorList>
            <person name="Kim T."/>
        </authorList>
    </citation>
    <scope>NUCLEOTIDE SEQUENCE [LARGE SCALE GENOMIC DNA]</scope>
    <source>
        <strain evidence="10">TK-2024</strain>
        <tissue evidence="10">Old leaves</tissue>
    </source>
</reference>
<evidence type="ECO:0000313" key="11">
    <source>
        <dbReference type="Proteomes" id="UP001396334"/>
    </source>
</evidence>
<dbReference type="Proteomes" id="UP001396334">
    <property type="component" value="Unassembled WGS sequence"/>
</dbReference>
<evidence type="ECO:0000256" key="3">
    <source>
        <dbReference type="ARBA" id="ARBA00022448"/>
    </source>
</evidence>
<proteinExistence type="inferred from homology"/>
<comment type="caution">
    <text evidence="10">The sequence shown here is derived from an EMBL/GenBank/DDBJ whole genome shotgun (WGS) entry which is preliminary data.</text>
</comment>
<feature type="transmembrane region" description="Helical" evidence="9">
    <location>
        <begin position="165"/>
        <end position="181"/>
    </location>
</feature>
<keyword evidence="5 9" id="KW-1133">Transmembrane helix</keyword>
<keyword evidence="7 9" id="KW-0472">Membrane</keyword>
<sequence>MVGRSFSSGTDSKERLLPTRGVSDLSYSNPNAARDRVKRGCFRSCLVSIDEFWNGLQDVSVKLYKMGRSDPRKVVFAMKAGLSLTSASLLMLFKEPLRGAGEYSIWAILTVVVVFEFSVGATLSKGFNRAIGTLSAGAIALGIAELSIMSGKIRCELLQIVPSEYGFRVFLLTFCIVLISGNKSRTFFHTALYRLLLIFLGAGMCLVINICIYPIWSGEDLHKLLVNNFKRLASSLEGCVNGYLQCVEYERVPSKILTYQASDDPLYSAYRSVVQSSSQEDTLLDFAIWEPPHGPYMSFNYPWRNYVKVSGALRHCAFMVMAMHGCILSEIQAPADKRLAFALELHRVCNAGAKVLRELGEKVEKMEKLCPGDILREVHEAGEDLQMKIDQKSYLLVNTESWATQPTPQHKDLEESISMIEGKGDEQRKVIKSMSDMWEVPRSMEYRATPDLITAETVIGKPSWPRLSFSTEALLQGQESKIYESASSLSLATFAWLLIEFVARLQNLVDAFQELSEAANFKDKAVEKEATGFWSRLTTGGKASRSERYN</sequence>
<feature type="transmembrane region" description="Helical" evidence="9">
    <location>
        <begin position="74"/>
        <end position="93"/>
    </location>
</feature>
<keyword evidence="11" id="KW-1185">Reference proteome</keyword>
<organism evidence="10 11">
    <name type="scientific">Hibiscus sabdariffa</name>
    <name type="common">roselle</name>
    <dbReference type="NCBI Taxonomy" id="183260"/>
    <lineage>
        <taxon>Eukaryota</taxon>
        <taxon>Viridiplantae</taxon>
        <taxon>Streptophyta</taxon>
        <taxon>Embryophyta</taxon>
        <taxon>Tracheophyta</taxon>
        <taxon>Spermatophyta</taxon>
        <taxon>Magnoliopsida</taxon>
        <taxon>eudicotyledons</taxon>
        <taxon>Gunneridae</taxon>
        <taxon>Pentapetalae</taxon>
        <taxon>rosids</taxon>
        <taxon>malvids</taxon>
        <taxon>Malvales</taxon>
        <taxon>Malvaceae</taxon>
        <taxon>Malvoideae</taxon>
        <taxon>Hibiscus</taxon>
    </lineage>
</organism>
<dbReference type="Pfam" id="PF11744">
    <property type="entry name" value="ALMT"/>
    <property type="match status" value="1"/>
</dbReference>
<dbReference type="PANTHER" id="PTHR31086">
    <property type="entry name" value="ALUMINUM-ACTIVATED MALATE TRANSPORTER 10"/>
    <property type="match status" value="1"/>
</dbReference>
<evidence type="ECO:0000256" key="7">
    <source>
        <dbReference type="ARBA" id="ARBA00023136"/>
    </source>
</evidence>
<name>A0ABR2S874_9ROSI</name>
<evidence type="ECO:0000256" key="8">
    <source>
        <dbReference type="ARBA" id="ARBA00023303"/>
    </source>
</evidence>
<dbReference type="EMBL" id="JBBPBN010000016">
    <property type="protein sequence ID" value="KAK9021436.1"/>
    <property type="molecule type" value="Genomic_DNA"/>
</dbReference>
<feature type="transmembrane region" description="Helical" evidence="9">
    <location>
        <begin position="193"/>
        <end position="216"/>
    </location>
</feature>
<evidence type="ECO:0000256" key="1">
    <source>
        <dbReference type="ARBA" id="ARBA00004141"/>
    </source>
</evidence>
<keyword evidence="6" id="KW-0406">Ion transport</keyword>
<keyword evidence="3" id="KW-0813">Transport</keyword>
<evidence type="ECO:0000313" key="10">
    <source>
        <dbReference type="EMBL" id="KAK9021436.1"/>
    </source>
</evidence>
<comment type="similarity">
    <text evidence="2">Belongs to the aromatic acid exporter (TC 2.A.85) family.</text>
</comment>
<evidence type="ECO:0000256" key="4">
    <source>
        <dbReference type="ARBA" id="ARBA00022692"/>
    </source>
</evidence>
<evidence type="ECO:0000256" key="2">
    <source>
        <dbReference type="ARBA" id="ARBA00007079"/>
    </source>
</evidence>
<accession>A0ABR2S874</accession>
<comment type="subcellular location">
    <subcellularLocation>
        <location evidence="1">Membrane</location>
        <topology evidence="1">Multi-pass membrane protein</topology>
    </subcellularLocation>
</comment>
<evidence type="ECO:0000256" key="6">
    <source>
        <dbReference type="ARBA" id="ARBA00023065"/>
    </source>
</evidence>
<keyword evidence="8" id="KW-0407">Ion channel</keyword>
<evidence type="ECO:0000256" key="5">
    <source>
        <dbReference type="ARBA" id="ARBA00022989"/>
    </source>
</evidence>
<feature type="transmembrane region" description="Helical" evidence="9">
    <location>
        <begin position="105"/>
        <end position="123"/>
    </location>
</feature>
<evidence type="ECO:0000256" key="9">
    <source>
        <dbReference type="SAM" id="Phobius"/>
    </source>
</evidence>
<evidence type="ECO:0008006" key="12">
    <source>
        <dbReference type="Google" id="ProtNLM"/>
    </source>
</evidence>